<dbReference type="CDD" id="cd07033">
    <property type="entry name" value="TPP_PYR_DXS_TK_like"/>
    <property type="match status" value="1"/>
</dbReference>
<dbReference type="AlphaFoldDB" id="A0A949JWG2"/>
<evidence type="ECO:0000256" key="2">
    <source>
        <dbReference type="ARBA" id="ARBA00007131"/>
    </source>
</evidence>
<evidence type="ECO:0000256" key="1">
    <source>
        <dbReference type="ARBA" id="ARBA00001964"/>
    </source>
</evidence>
<comment type="caution">
    <text evidence="5">The sequence shown here is derived from an EMBL/GenBank/DDBJ whole genome shotgun (WGS) entry which is preliminary data.</text>
</comment>
<sequence>MKHTCRKAFTDTLLELAKEDSRIVALTSDARGSAALNKFVEELPEQFIEVGIAEQNEVGVAAGASTCGLIPFVCAPAPFLSARSLEQIKVDAAYSNTNVKICGVSGGLSYGALGGSHHAIHDLAAIRPMENITVLVPADARETRWMTQAIARTKGPVYMRMGRNEVEDIYTEEDRKKFRLGKAICLKEGRDLTMIAAGELVCPALTAAKKLEACGISVRVLDMHTIKPLDEEAVQAAAQETKGIVTLEEHSIHGGLGGAVAEYTVQNCPVPMKIMGIPEGHVVAGETCDLFPYYGLDEESIAENTKEFWSTL</sequence>
<dbReference type="InterPro" id="IPR029061">
    <property type="entry name" value="THDP-binding"/>
</dbReference>
<comment type="cofactor">
    <cofactor evidence="1">
        <name>thiamine diphosphate</name>
        <dbReference type="ChEBI" id="CHEBI:58937"/>
    </cofactor>
</comment>
<keyword evidence="6" id="KW-1185">Reference proteome</keyword>
<keyword evidence="3" id="KW-0786">Thiamine pyrophosphate</keyword>
<dbReference type="FunFam" id="3.40.50.970:FF:000129">
    <property type="entry name" value="Transketolase"/>
    <property type="match status" value="1"/>
</dbReference>
<evidence type="ECO:0000256" key="3">
    <source>
        <dbReference type="ARBA" id="ARBA00023052"/>
    </source>
</evidence>
<dbReference type="Proteomes" id="UP000712157">
    <property type="component" value="Unassembled WGS sequence"/>
</dbReference>
<accession>A0A949JWG2</accession>
<gene>
    <name evidence="5" type="ORF">KTH89_07770</name>
</gene>
<dbReference type="InterPro" id="IPR005475">
    <property type="entry name" value="Transketolase-like_Pyr-bd"/>
</dbReference>
<feature type="domain" description="Transketolase-like pyrimidine-binding" evidence="4">
    <location>
        <begin position="3"/>
        <end position="169"/>
    </location>
</feature>
<reference evidence="5" key="1">
    <citation type="submission" date="2021-06" db="EMBL/GenBank/DDBJ databases">
        <title>Description of novel taxa of the family Lachnospiraceae.</title>
        <authorList>
            <person name="Chaplin A.V."/>
            <person name="Sokolova S.R."/>
            <person name="Pikina A.P."/>
            <person name="Korzhanova M."/>
            <person name="Belova V."/>
            <person name="Korostin D."/>
            <person name="Efimov B.A."/>
        </authorList>
    </citation>
    <scope>NUCLEOTIDE SEQUENCE</scope>
    <source>
        <strain evidence="5">ASD5720</strain>
    </source>
</reference>
<dbReference type="SMART" id="SM00861">
    <property type="entry name" value="Transket_pyr"/>
    <property type="match status" value="1"/>
</dbReference>
<evidence type="ECO:0000313" key="5">
    <source>
        <dbReference type="EMBL" id="MBU9736430.1"/>
    </source>
</evidence>
<dbReference type="InterPro" id="IPR051157">
    <property type="entry name" value="PDH/Transketolase"/>
</dbReference>
<dbReference type="InterPro" id="IPR033248">
    <property type="entry name" value="Transketolase_C"/>
</dbReference>
<dbReference type="SUPFAM" id="SSF52518">
    <property type="entry name" value="Thiamin diphosphate-binding fold (THDP-binding)"/>
    <property type="match status" value="1"/>
</dbReference>
<dbReference type="RefSeq" id="WP_238721287.1">
    <property type="nucleotide sequence ID" value="NZ_JAHQCW010000009.1"/>
</dbReference>
<dbReference type="PANTHER" id="PTHR43825">
    <property type="entry name" value="PYRUVATE DEHYDROGENASE E1 COMPONENT"/>
    <property type="match status" value="1"/>
</dbReference>
<dbReference type="Pfam" id="PF02779">
    <property type="entry name" value="Transket_pyr"/>
    <property type="match status" value="1"/>
</dbReference>
<dbReference type="PANTHER" id="PTHR43825:SF1">
    <property type="entry name" value="TRANSKETOLASE-LIKE PYRIMIDINE-BINDING DOMAIN-CONTAINING PROTEIN"/>
    <property type="match status" value="1"/>
</dbReference>
<evidence type="ECO:0000259" key="4">
    <source>
        <dbReference type="SMART" id="SM00861"/>
    </source>
</evidence>
<comment type="similarity">
    <text evidence="2">Belongs to the transketolase family.</text>
</comment>
<evidence type="ECO:0000313" key="6">
    <source>
        <dbReference type="Proteomes" id="UP000712157"/>
    </source>
</evidence>
<dbReference type="Pfam" id="PF02780">
    <property type="entry name" value="Transketolase_C"/>
    <property type="match status" value="1"/>
</dbReference>
<dbReference type="Gene3D" id="3.40.50.920">
    <property type="match status" value="1"/>
</dbReference>
<dbReference type="SUPFAM" id="SSF52922">
    <property type="entry name" value="TK C-terminal domain-like"/>
    <property type="match status" value="1"/>
</dbReference>
<dbReference type="Gene3D" id="3.40.50.970">
    <property type="match status" value="1"/>
</dbReference>
<dbReference type="InterPro" id="IPR009014">
    <property type="entry name" value="Transketo_C/PFOR_II"/>
</dbReference>
<organism evidence="5 6">
    <name type="scientific">Diplocloster agilis</name>
    <dbReference type="NCBI Taxonomy" id="2850323"/>
    <lineage>
        <taxon>Bacteria</taxon>
        <taxon>Bacillati</taxon>
        <taxon>Bacillota</taxon>
        <taxon>Clostridia</taxon>
        <taxon>Lachnospirales</taxon>
        <taxon>Lachnospiraceae</taxon>
        <taxon>Diplocloster</taxon>
    </lineage>
</organism>
<protein>
    <submittedName>
        <fullName evidence="5">Transketolase family protein</fullName>
    </submittedName>
</protein>
<proteinExistence type="inferred from homology"/>
<name>A0A949JWG2_9FIRM</name>
<dbReference type="EMBL" id="JAHQCW010000009">
    <property type="protein sequence ID" value="MBU9736430.1"/>
    <property type="molecule type" value="Genomic_DNA"/>
</dbReference>